<evidence type="ECO:0000313" key="1">
    <source>
        <dbReference type="EMBL" id="GFO61293.1"/>
    </source>
</evidence>
<evidence type="ECO:0000313" key="2">
    <source>
        <dbReference type="Proteomes" id="UP000556026"/>
    </source>
</evidence>
<dbReference type="EMBL" id="BLXX01000013">
    <property type="protein sequence ID" value="GFO61293.1"/>
    <property type="molecule type" value="Genomic_DNA"/>
</dbReference>
<comment type="caution">
    <text evidence="1">The sequence shown here is derived from an EMBL/GenBank/DDBJ whole genome shotgun (WGS) entry which is preliminary data.</text>
</comment>
<protein>
    <submittedName>
        <fullName evidence="1">Uncharacterized protein</fullName>
    </submittedName>
</protein>
<name>A0A6V8MNL1_9BACT</name>
<gene>
    <name evidence="1" type="ORF">GMST_36180</name>
</gene>
<organism evidence="1 2">
    <name type="scientific">Geomonas silvestris</name>
    <dbReference type="NCBI Taxonomy" id="2740184"/>
    <lineage>
        <taxon>Bacteria</taxon>
        <taxon>Pseudomonadati</taxon>
        <taxon>Thermodesulfobacteriota</taxon>
        <taxon>Desulfuromonadia</taxon>
        <taxon>Geobacterales</taxon>
        <taxon>Geobacteraceae</taxon>
        <taxon>Geomonas</taxon>
    </lineage>
</organism>
<keyword evidence="2" id="KW-1185">Reference proteome</keyword>
<accession>A0A6V8MNL1</accession>
<proteinExistence type="predicted"/>
<dbReference type="AlphaFoldDB" id="A0A6V8MNL1"/>
<sequence>MAGSLAHPPWPTRMHYVKSVLTICFLVTACAPSACNGTRLPMTTQPTQRNGAEVPHISPSDWKEILQSDRSAHRRLKVRIKLTDVSAFGGFYAKGHLVGSPSSKVHLIWQPDATPKGPGRDKLVEGRIVTVTGEFQGVTAEGEAILNVSELKD</sequence>
<dbReference type="RefSeq" id="WP_183356090.1">
    <property type="nucleotide sequence ID" value="NZ_BLXX01000013.1"/>
</dbReference>
<dbReference type="Proteomes" id="UP000556026">
    <property type="component" value="Unassembled WGS sequence"/>
</dbReference>
<reference evidence="2" key="1">
    <citation type="submission" date="2020-06" db="EMBL/GenBank/DDBJ databases">
        <title>Draft genomic sequence of Geomonas sp. Red330.</title>
        <authorList>
            <person name="Itoh H."/>
            <person name="Zhenxing X."/>
            <person name="Ushijima N."/>
            <person name="Masuda Y."/>
            <person name="Shiratori Y."/>
            <person name="Senoo K."/>
        </authorList>
    </citation>
    <scope>NUCLEOTIDE SEQUENCE [LARGE SCALE GENOMIC DNA]</scope>
    <source>
        <strain evidence="2">Red330</strain>
    </source>
</reference>